<gene>
    <name evidence="1" type="ORF">Psch_04168</name>
</gene>
<proteinExistence type="predicted"/>
<accession>A0A4Y7R724</accession>
<evidence type="ECO:0000313" key="1">
    <source>
        <dbReference type="EMBL" id="TEB04441.1"/>
    </source>
</evidence>
<protein>
    <submittedName>
        <fullName evidence="1">Uncharacterized protein</fullName>
    </submittedName>
</protein>
<reference evidence="1 2" key="1">
    <citation type="journal article" date="2018" name="Environ. Microbiol.">
        <title>Novel energy conservation strategies and behaviour of Pelotomaculum schinkii driving syntrophic propionate catabolism.</title>
        <authorList>
            <person name="Hidalgo-Ahumada C.A.P."/>
            <person name="Nobu M.K."/>
            <person name="Narihiro T."/>
            <person name="Tamaki H."/>
            <person name="Liu W.T."/>
            <person name="Kamagata Y."/>
            <person name="Stams A.J.M."/>
            <person name="Imachi H."/>
            <person name="Sousa D.Z."/>
        </authorList>
    </citation>
    <scope>NUCLEOTIDE SEQUENCE [LARGE SCALE GENOMIC DNA]</scope>
    <source>
        <strain evidence="1 2">HH</strain>
    </source>
</reference>
<evidence type="ECO:0000313" key="2">
    <source>
        <dbReference type="Proteomes" id="UP000298324"/>
    </source>
</evidence>
<sequence length="43" mass="4851">MKELEKSMMCGKCNLLLEVGKIDLSKTKKKYSLDGINGFNLTK</sequence>
<name>A0A4Y7R724_9FIRM</name>
<organism evidence="1 2">
    <name type="scientific">Pelotomaculum schinkii</name>
    <dbReference type="NCBI Taxonomy" id="78350"/>
    <lineage>
        <taxon>Bacteria</taxon>
        <taxon>Bacillati</taxon>
        <taxon>Bacillota</taxon>
        <taxon>Clostridia</taxon>
        <taxon>Eubacteriales</taxon>
        <taxon>Desulfotomaculaceae</taxon>
        <taxon>Pelotomaculum</taxon>
    </lineage>
</organism>
<dbReference type="RefSeq" id="WP_282432493.1">
    <property type="nucleotide sequence ID" value="NZ_QFGA01000004.1"/>
</dbReference>
<dbReference type="AlphaFoldDB" id="A0A4Y7R724"/>
<dbReference type="Proteomes" id="UP000298324">
    <property type="component" value="Unassembled WGS sequence"/>
</dbReference>
<keyword evidence="2" id="KW-1185">Reference proteome</keyword>
<dbReference type="EMBL" id="QFGA01000004">
    <property type="protein sequence ID" value="TEB04441.1"/>
    <property type="molecule type" value="Genomic_DNA"/>
</dbReference>
<comment type="caution">
    <text evidence="1">The sequence shown here is derived from an EMBL/GenBank/DDBJ whole genome shotgun (WGS) entry which is preliminary data.</text>
</comment>